<dbReference type="InterPro" id="IPR011493">
    <property type="entry name" value="GLUG"/>
</dbReference>
<protein>
    <recommendedName>
        <fullName evidence="3">GLUG domain-containing protein</fullName>
    </recommendedName>
</protein>
<dbReference type="KEGG" id="fuv:JR347_06650"/>
<organism evidence="4 5">
    <name type="scientific">Fulvivirga lutea</name>
    <dbReference type="NCBI Taxonomy" id="2810512"/>
    <lineage>
        <taxon>Bacteria</taxon>
        <taxon>Pseudomonadati</taxon>
        <taxon>Bacteroidota</taxon>
        <taxon>Cytophagia</taxon>
        <taxon>Cytophagales</taxon>
        <taxon>Fulvivirgaceae</taxon>
        <taxon>Fulvivirga</taxon>
    </lineage>
</organism>
<proteinExistence type="predicted"/>
<evidence type="ECO:0000259" key="3">
    <source>
        <dbReference type="Pfam" id="PF07581"/>
    </source>
</evidence>
<dbReference type="PROSITE" id="PS51257">
    <property type="entry name" value="PROKAR_LIPOPROTEIN"/>
    <property type="match status" value="1"/>
</dbReference>
<evidence type="ECO:0000313" key="4">
    <source>
        <dbReference type="EMBL" id="QSE98754.1"/>
    </source>
</evidence>
<dbReference type="RefSeq" id="WP_205723268.1">
    <property type="nucleotide sequence ID" value="NZ_CP070608.1"/>
</dbReference>
<evidence type="ECO:0000256" key="2">
    <source>
        <dbReference type="SAM" id="SignalP"/>
    </source>
</evidence>
<accession>A0A975A1S9</accession>
<sequence>MKFKYIFFSLALMSAAFMSCSTDDTDEIDPIDTVGGGGNGSEVTGSGTDADPYRLSTAEHLDLFLRNRLSSTYVLNNDIDLSAYISENYPTEGWLPINNFEGNFNGGGFTISGLKIDRPDVDGIGFFGVLGNDNNSTAISIEIRNLTIEVAPSEAVRGSTHVGVLLGYANDGLRVTNTHVRGANTDSRVESTASGSETELGRSGGLIGEADRSIITLSSSAINVTSAANRIGGLVGMVNTTTIDQCYASGNVSGSSIRIGGLIGFAANAGTSISNSYSTGTVSITSSSTDDIGGFIGAANSAISPITNCYSTSNLILDVPSFTPGFSPDNSNSFGYFSGDGDGGSGIFGSNLQTILNGSNADISVDAVSEDSGFTLLNISASTCSDFSAFDLSIWSCVDGSFPTLINNP</sequence>
<feature type="region of interest" description="Disordered" evidence="1">
    <location>
        <begin position="183"/>
        <end position="202"/>
    </location>
</feature>
<evidence type="ECO:0000256" key="1">
    <source>
        <dbReference type="SAM" id="MobiDB-lite"/>
    </source>
</evidence>
<feature type="domain" description="GLUG" evidence="3">
    <location>
        <begin position="256"/>
        <end position="283"/>
    </location>
</feature>
<dbReference type="Gene3D" id="2.160.20.110">
    <property type="match status" value="1"/>
</dbReference>
<feature type="chain" id="PRO_5037011378" description="GLUG domain-containing protein" evidence="2">
    <location>
        <begin position="22"/>
        <end position="409"/>
    </location>
</feature>
<gene>
    <name evidence="4" type="ORF">JR347_06650</name>
</gene>
<feature type="compositionally biased region" description="Polar residues" evidence="1">
    <location>
        <begin position="183"/>
        <end position="197"/>
    </location>
</feature>
<keyword evidence="5" id="KW-1185">Reference proteome</keyword>
<dbReference type="EMBL" id="CP070608">
    <property type="protein sequence ID" value="QSE98754.1"/>
    <property type="molecule type" value="Genomic_DNA"/>
</dbReference>
<dbReference type="Proteomes" id="UP000662783">
    <property type="component" value="Chromosome"/>
</dbReference>
<feature type="signal peptide" evidence="2">
    <location>
        <begin position="1"/>
        <end position="21"/>
    </location>
</feature>
<evidence type="ECO:0000313" key="5">
    <source>
        <dbReference type="Proteomes" id="UP000662783"/>
    </source>
</evidence>
<dbReference type="Pfam" id="PF07581">
    <property type="entry name" value="Glug"/>
    <property type="match status" value="1"/>
</dbReference>
<name>A0A975A1S9_9BACT</name>
<reference evidence="4" key="1">
    <citation type="submission" date="2021-02" db="EMBL/GenBank/DDBJ databases">
        <title>Fulvivirga sp. S481 isolated from sea water.</title>
        <authorList>
            <person name="Bae S.S."/>
            <person name="Baek K."/>
        </authorList>
    </citation>
    <scope>NUCLEOTIDE SEQUENCE</scope>
    <source>
        <strain evidence="4">S481</strain>
    </source>
</reference>
<dbReference type="AlphaFoldDB" id="A0A975A1S9"/>
<keyword evidence="2" id="KW-0732">Signal</keyword>